<gene>
    <name evidence="7" type="ORF">FY528_12220</name>
</gene>
<comment type="subcellular location">
    <subcellularLocation>
        <location evidence="1">Cell outer membrane</location>
    </subcellularLocation>
</comment>
<keyword evidence="3" id="KW-0732">Signal</keyword>
<evidence type="ECO:0000256" key="2">
    <source>
        <dbReference type="ARBA" id="ARBA00006275"/>
    </source>
</evidence>
<dbReference type="SUPFAM" id="SSF48452">
    <property type="entry name" value="TPR-like"/>
    <property type="match status" value="1"/>
</dbReference>
<dbReference type="CDD" id="cd08977">
    <property type="entry name" value="SusD"/>
    <property type="match status" value="1"/>
</dbReference>
<comment type="caution">
    <text evidence="7">The sequence shown here is derived from an EMBL/GenBank/DDBJ whole genome shotgun (WGS) entry which is preliminary data.</text>
</comment>
<dbReference type="GO" id="GO:0009279">
    <property type="term" value="C:cell outer membrane"/>
    <property type="evidence" value="ECO:0007669"/>
    <property type="project" value="UniProtKB-SubCell"/>
</dbReference>
<proteinExistence type="inferred from homology"/>
<dbReference type="Proteomes" id="UP000322791">
    <property type="component" value="Unassembled WGS sequence"/>
</dbReference>
<evidence type="ECO:0000313" key="8">
    <source>
        <dbReference type="Proteomes" id="UP000322791"/>
    </source>
</evidence>
<evidence type="ECO:0000259" key="6">
    <source>
        <dbReference type="Pfam" id="PF07980"/>
    </source>
</evidence>
<comment type="similarity">
    <text evidence="2">Belongs to the SusD family.</text>
</comment>
<protein>
    <submittedName>
        <fullName evidence="7">RagB/SusD family nutrient uptake outer membrane protein</fullName>
    </submittedName>
</protein>
<dbReference type="Gene3D" id="1.25.40.390">
    <property type="match status" value="1"/>
</dbReference>
<feature type="domain" description="RagB/SusD" evidence="6">
    <location>
        <begin position="349"/>
        <end position="453"/>
    </location>
</feature>
<keyword evidence="4" id="KW-0472">Membrane</keyword>
<accession>A0A5D6V094</accession>
<evidence type="ECO:0000256" key="5">
    <source>
        <dbReference type="ARBA" id="ARBA00023237"/>
    </source>
</evidence>
<organism evidence="7 8">
    <name type="scientific">Hymenobacter lutimineralis</name>
    <dbReference type="NCBI Taxonomy" id="2606448"/>
    <lineage>
        <taxon>Bacteria</taxon>
        <taxon>Pseudomonadati</taxon>
        <taxon>Bacteroidota</taxon>
        <taxon>Cytophagia</taxon>
        <taxon>Cytophagales</taxon>
        <taxon>Hymenobacteraceae</taxon>
        <taxon>Hymenobacter</taxon>
    </lineage>
</organism>
<dbReference type="AlphaFoldDB" id="A0A5D6V094"/>
<dbReference type="EMBL" id="VTHL01000012">
    <property type="protein sequence ID" value="TYZ08637.1"/>
    <property type="molecule type" value="Genomic_DNA"/>
</dbReference>
<evidence type="ECO:0000256" key="1">
    <source>
        <dbReference type="ARBA" id="ARBA00004442"/>
    </source>
</evidence>
<evidence type="ECO:0000256" key="3">
    <source>
        <dbReference type="ARBA" id="ARBA00022729"/>
    </source>
</evidence>
<reference evidence="7 8" key="1">
    <citation type="submission" date="2019-08" db="EMBL/GenBank/DDBJ databases">
        <authorList>
            <person name="Seo M.-J."/>
        </authorList>
    </citation>
    <scope>NUCLEOTIDE SEQUENCE [LARGE SCALE GENOMIC DNA]</scope>
    <source>
        <strain evidence="7 8">KIGAM108</strain>
    </source>
</reference>
<sequence length="473" mass="51682">MHTLPFLQLRPLLTVGALVTMLSLNGCGFMEIEPVSDPNNASIESVLTNASLPQLNALAVGTEASLRLGHANNSSYNQVVGTLGREVTVLATTESRWYAELQGRRGTSSIDVLDDGAFYNEQYTDFARVGRAARVLRLSAENSQVVSAPQKLAISGFSRTYEALSKLHLLNLQGENGIRINLDDIRRPGPFVSQAEGLTDIRKLLDQADQDLSNASEKFPFQLSGGFTGFDTPATFRKFNRALAARVALYQGDNAGALAALEASFYSRTASLTLGPKITFSPTTAGDVGNPYAQQANARPSTLVTVPDNVVNEAEPNDRRLSKMPRRTDPQAFTVGGITANYDALVYTSGTAPIDIIRNEELILIAAEARARTNNFAGALEDINVIRTQAGGLPARTAAELGDNENSYIEEILRQRRYSLFYEGHWWVDLRRLNRLNAAPAPGVTLAYTAPPFKLFNRMERPFAEKQWDVANP</sequence>
<keyword evidence="5" id="KW-0998">Cell outer membrane</keyword>
<evidence type="ECO:0000256" key="4">
    <source>
        <dbReference type="ARBA" id="ARBA00023136"/>
    </source>
</evidence>
<dbReference type="InterPro" id="IPR011990">
    <property type="entry name" value="TPR-like_helical_dom_sf"/>
</dbReference>
<dbReference type="Pfam" id="PF07980">
    <property type="entry name" value="SusD_RagB"/>
    <property type="match status" value="1"/>
</dbReference>
<name>A0A5D6V094_9BACT</name>
<evidence type="ECO:0000313" key="7">
    <source>
        <dbReference type="EMBL" id="TYZ08637.1"/>
    </source>
</evidence>
<keyword evidence="8" id="KW-1185">Reference proteome</keyword>
<dbReference type="InterPro" id="IPR012944">
    <property type="entry name" value="SusD_RagB_dom"/>
</dbReference>